<dbReference type="Pfam" id="PF00069">
    <property type="entry name" value="Pkinase"/>
    <property type="match status" value="1"/>
</dbReference>
<keyword evidence="1" id="KW-0808">Transferase</keyword>
<dbReference type="InterPro" id="IPR000719">
    <property type="entry name" value="Prot_kinase_dom"/>
</dbReference>
<feature type="domain" description="Protein kinase" evidence="8">
    <location>
        <begin position="15"/>
        <end position="271"/>
    </location>
</feature>
<evidence type="ECO:0000256" key="5">
    <source>
        <dbReference type="PROSITE-ProRule" id="PRU10141"/>
    </source>
</evidence>
<dbReference type="GO" id="GO:0004674">
    <property type="term" value="F:protein serine/threonine kinase activity"/>
    <property type="evidence" value="ECO:0007669"/>
    <property type="project" value="UniProtKB-KW"/>
</dbReference>
<evidence type="ECO:0000313" key="9">
    <source>
        <dbReference type="EMBL" id="EEH53493.1"/>
    </source>
</evidence>
<reference evidence="9 10" key="1">
    <citation type="journal article" date="2009" name="Science">
        <title>Green evolution and dynamic adaptations revealed by genomes of the marine picoeukaryotes Micromonas.</title>
        <authorList>
            <person name="Worden A.Z."/>
            <person name="Lee J.H."/>
            <person name="Mock T."/>
            <person name="Rouze P."/>
            <person name="Simmons M.P."/>
            <person name="Aerts A.L."/>
            <person name="Allen A.E."/>
            <person name="Cuvelier M.L."/>
            <person name="Derelle E."/>
            <person name="Everett M.V."/>
            <person name="Foulon E."/>
            <person name="Grimwood J."/>
            <person name="Gundlach H."/>
            <person name="Henrissat B."/>
            <person name="Napoli C."/>
            <person name="McDonald S.M."/>
            <person name="Parker M.S."/>
            <person name="Rombauts S."/>
            <person name="Salamov A."/>
            <person name="Von Dassow P."/>
            <person name="Badger J.H."/>
            <person name="Coutinho P.M."/>
            <person name="Demir E."/>
            <person name="Dubchak I."/>
            <person name="Gentemann C."/>
            <person name="Eikrem W."/>
            <person name="Gready J.E."/>
            <person name="John U."/>
            <person name="Lanier W."/>
            <person name="Lindquist E.A."/>
            <person name="Lucas S."/>
            <person name="Mayer K.F."/>
            <person name="Moreau H."/>
            <person name="Not F."/>
            <person name="Otillar R."/>
            <person name="Panaud O."/>
            <person name="Pangilinan J."/>
            <person name="Paulsen I."/>
            <person name="Piegu B."/>
            <person name="Poliakov A."/>
            <person name="Robbens S."/>
            <person name="Schmutz J."/>
            <person name="Toulza E."/>
            <person name="Wyss T."/>
            <person name="Zelensky A."/>
            <person name="Zhou K."/>
            <person name="Armbrust E.V."/>
            <person name="Bhattacharya D."/>
            <person name="Goodenough U.W."/>
            <person name="Van de Peer Y."/>
            <person name="Grigoriev I.V."/>
        </authorList>
    </citation>
    <scope>NUCLEOTIDE SEQUENCE [LARGE SCALE GENOMIC DNA]</scope>
    <source>
        <strain evidence="9 10">CCMP1545</strain>
    </source>
</reference>
<evidence type="ECO:0000256" key="2">
    <source>
        <dbReference type="ARBA" id="ARBA00022741"/>
    </source>
</evidence>
<dbReference type="PROSITE" id="PS00108">
    <property type="entry name" value="PROTEIN_KINASE_ST"/>
    <property type="match status" value="1"/>
</dbReference>
<protein>
    <submittedName>
        <fullName evidence="9">Predicted protein</fullName>
    </submittedName>
</protein>
<comment type="similarity">
    <text evidence="6">Belongs to the protein kinase superfamily.</text>
</comment>
<dbReference type="SUPFAM" id="SSF56112">
    <property type="entry name" value="Protein kinase-like (PK-like)"/>
    <property type="match status" value="1"/>
</dbReference>
<dbReference type="GeneID" id="9688114"/>
<feature type="binding site" evidence="5">
    <location>
        <position position="44"/>
    </location>
    <ligand>
        <name>ATP</name>
        <dbReference type="ChEBI" id="CHEBI:30616"/>
    </ligand>
</feature>
<dbReference type="SMART" id="SM00220">
    <property type="entry name" value="S_TKc"/>
    <property type="match status" value="1"/>
</dbReference>
<dbReference type="GO" id="GO:0035556">
    <property type="term" value="P:intracellular signal transduction"/>
    <property type="evidence" value="ECO:0007669"/>
    <property type="project" value="TreeGrafter"/>
</dbReference>
<dbReference type="Gene3D" id="1.10.510.10">
    <property type="entry name" value="Transferase(Phosphotransferase) domain 1"/>
    <property type="match status" value="1"/>
</dbReference>
<dbReference type="PROSITE" id="PS00107">
    <property type="entry name" value="PROTEIN_KINASE_ATP"/>
    <property type="match status" value="1"/>
</dbReference>
<accession>C1N3T9</accession>
<dbReference type="OMA" id="MQPKAWG"/>
<dbReference type="Proteomes" id="UP000001876">
    <property type="component" value="Unassembled WGS sequence"/>
</dbReference>
<evidence type="ECO:0000259" key="8">
    <source>
        <dbReference type="PROSITE" id="PS50011"/>
    </source>
</evidence>
<dbReference type="InterPro" id="IPR008271">
    <property type="entry name" value="Ser/Thr_kinase_AS"/>
</dbReference>
<dbReference type="FunFam" id="1.10.510.10:FF:000132">
    <property type="entry name" value="Serine/threonine-protein kinase SRK2A"/>
    <property type="match status" value="1"/>
</dbReference>
<name>C1N3T9_MICPC</name>
<dbReference type="GO" id="GO:0005737">
    <property type="term" value="C:cytoplasm"/>
    <property type="evidence" value="ECO:0007669"/>
    <property type="project" value="TreeGrafter"/>
</dbReference>
<keyword evidence="4 5" id="KW-0067">ATP-binding</keyword>
<dbReference type="InterPro" id="IPR017441">
    <property type="entry name" value="Protein_kinase_ATP_BS"/>
</dbReference>
<keyword evidence="3" id="KW-0418">Kinase</keyword>
<dbReference type="PROSITE" id="PS50011">
    <property type="entry name" value="PROTEIN_KINASE_DOM"/>
    <property type="match status" value="1"/>
</dbReference>
<evidence type="ECO:0000256" key="4">
    <source>
        <dbReference type="ARBA" id="ARBA00022840"/>
    </source>
</evidence>
<gene>
    <name evidence="9" type="ORF">MICPUCDRAFT_45882</name>
</gene>
<dbReference type="eggNOG" id="KOG0583">
    <property type="taxonomic scope" value="Eukaryota"/>
</dbReference>
<keyword evidence="10" id="KW-1185">Reference proteome</keyword>
<dbReference type="RefSeq" id="XP_003062674.1">
    <property type="nucleotide sequence ID" value="XM_003062628.1"/>
</dbReference>
<evidence type="ECO:0000313" key="10">
    <source>
        <dbReference type="Proteomes" id="UP000001876"/>
    </source>
</evidence>
<dbReference type="KEGG" id="mpp:MICPUCDRAFT_45882"/>
<dbReference type="InterPro" id="IPR011009">
    <property type="entry name" value="Kinase-like_dom_sf"/>
</dbReference>
<keyword evidence="2 5" id="KW-0547">Nucleotide-binding</keyword>
<dbReference type="GO" id="GO:0005524">
    <property type="term" value="F:ATP binding"/>
    <property type="evidence" value="ECO:0007669"/>
    <property type="project" value="UniProtKB-UniRule"/>
</dbReference>
<evidence type="ECO:0000256" key="1">
    <source>
        <dbReference type="ARBA" id="ARBA00022679"/>
    </source>
</evidence>
<dbReference type="PANTHER" id="PTHR24346:SF92">
    <property type="entry name" value="SNF1-RELATED PROTEIN KINASE 2.6"/>
    <property type="match status" value="1"/>
</dbReference>
<feature type="region of interest" description="Disordered" evidence="7">
    <location>
        <begin position="318"/>
        <end position="364"/>
    </location>
</feature>
<dbReference type="PANTHER" id="PTHR24346">
    <property type="entry name" value="MAP/MICROTUBULE AFFINITY-REGULATING KINASE"/>
    <property type="match status" value="1"/>
</dbReference>
<dbReference type="Gene3D" id="3.30.200.20">
    <property type="entry name" value="Phosphorylase Kinase, domain 1"/>
    <property type="match status" value="1"/>
</dbReference>
<feature type="compositionally biased region" description="Gly residues" evidence="7">
    <location>
        <begin position="324"/>
        <end position="338"/>
    </location>
</feature>
<proteinExistence type="inferred from homology"/>
<sequence>MSVSTTEHDRKYEPVTDAKTLGQGNFGTAKLMRSRLTGQLLAIKYIERGDKIDDNVKRELVNHRMLDHPNVIRFVEVLLTPTHLAIVMEYAAGGELFERICGKGRFGEDEARFFFQQLVSGLEYCHTHGVAHRDLKLENTLLDGSATPRLKICDFGYSKHSLIDSEPKSTVGTPAYIAPEVLSRKAYDGKAADVWSCGVTLFVMVVGAYPFEDPSDARNFRKTIQRILSVNYAFPAAIPLSNECKDLIARIFVVDTSQRLNIAGIKSHAWFLKNLPAELRRVLHTGPHTTAHAVENDGPPPSEMQPLEELMKVVDEAKNRPGDGMLGRGGGLGAGLGGDYYPEEDEDMVDGDGDGFSGDYGQYD</sequence>
<evidence type="ECO:0000256" key="6">
    <source>
        <dbReference type="RuleBase" id="RU000304"/>
    </source>
</evidence>
<feature type="compositionally biased region" description="Acidic residues" evidence="7">
    <location>
        <begin position="341"/>
        <end position="353"/>
    </location>
</feature>
<dbReference type="OrthoDB" id="193931at2759"/>
<keyword evidence="6" id="KW-0723">Serine/threonine-protein kinase</keyword>
<evidence type="ECO:0000256" key="7">
    <source>
        <dbReference type="SAM" id="MobiDB-lite"/>
    </source>
</evidence>
<organism evidence="10">
    <name type="scientific">Micromonas pusilla (strain CCMP1545)</name>
    <name type="common">Picoplanktonic green alga</name>
    <dbReference type="NCBI Taxonomy" id="564608"/>
    <lineage>
        <taxon>Eukaryota</taxon>
        <taxon>Viridiplantae</taxon>
        <taxon>Chlorophyta</taxon>
        <taxon>Mamiellophyceae</taxon>
        <taxon>Mamiellales</taxon>
        <taxon>Mamiellaceae</taxon>
        <taxon>Micromonas</taxon>
    </lineage>
</organism>
<evidence type="ECO:0000256" key="3">
    <source>
        <dbReference type="ARBA" id="ARBA00022777"/>
    </source>
</evidence>
<dbReference type="AlphaFoldDB" id="C1N3T9"/>
<dbReference type="EMBL" id="GG663746">
    <property type="protein sequence ID" value="EEH53493.1"/>
    <property type="molecule type" value="Genomic_DNA"/>
</dbReference>
<dbReference type="STRING" id="564608.C1N3T9"/>